<sequence>MTWGRLAETGTDVLEHCEVTNPDEDDGEENPMCWGEESNRHGCSVSTKAPPFFSLSTKPGQTIAKSDECDESRTDDEPVGIQKEQDDFSPGTGDA</sequence>
<reference evidence="2" key="1">
    <citation type="submission" date="2019-10" db="EMBL/GenBank/DDBJ databases">
        <title>The sequence and de novo assembly of the wild yak genome.</title>
        <authorList>
            <person name="Liu Y."/>
        </authorList>
    </citation>
    <scope>NUCLEOTIDE SEQUENCE [LARGE SCALE GENOMIC DNA]</scope>
    <source>
        <strain evidence="2">WY2019</strain>
    </source>
</reference>
<feature type="region of interest" description="Disordered" evidence="1">
    <location>
        <begin position="18"/>
        <end position="95"/>
    </location>
</feature>
<evidence type="ECO:0000313" key="2">
    <source>
        <dbReference type="EMBL" id="MXQ84174.1"/>
    </source>
</evidence>
<evidence type="ECO:0000313" key="3">
    <source>
        <dbReference type="Proteomes" id="UP000322234"/>
    </source>
</evidence>
<feature type="compositionally biased region" description="Basic and acidic residues" evidence="1">
    <location>
        <begin position="65"/>
        <end position="76"/>
    </location>
</feature>
<dbReference type="EMBL" id="VBQZ03000020">
    <property type="protein sequence ID" value="MXQ84174.1"/>
    <property type="molecule type" value="Genomic_DNA"/>
</dbReference>
<proteinExistence type="predicted"/>
<name>A0A6B0R8M3_9CETA</name>
<evidence type="ECO:0000256" key="1">
    <source>
        <dbReference type="SAM" id="MobiDB-lite"/>
    </source>
</evidence>
<feature type="compositionally biased region" description="Polar residues" evidence="1">
    <location>
        <begin position="54"/>
        <end position="64"/>
    </location>
</feature>
<protein>
    <submittedName>
        <fullName evidence="2">Uncharacterized protein</fullName>
    </submittedName>
</protein>
<gene>
    <name evidence="2" type="ORF">E5288_WYG014293</name>
</gene>
<dbReference type="Proteomes" id="UP000322234">
    <property type="component" value="Unassembled WGS sequence"/>
</dbReference>
<dbReference type="AlphaFoldDB" id="A0A6B0R8M3"/>
<comment type="caution">
    <text evidence="2">The sequence shown here is derived from an EMBL/GenBank/DDBJ whole genome shotgun (WGS) entry which is preliminary data.</text>
</comment>
<accession>A0A6B0R8M3</accession>
<organism evidence="2 3">
    <name type="scientific">Bos mutus</name>
    <name type="common">wild yak</name>
    <dbReference type="NCBI Taxonomy" id="72004"/>
    <lineage>
        <taxon>Eukaryota</taxon>
        <taxon>Metazoa</taxon>
        <taxon>Chordata</taxon>
        <taxon>Craniata</taxon>
        <taxon>Vertebrata</taxon>
        <taxon>Euteleostomi</taxon>
        <taxon>Mammalia</taxon>
        <taxon>Eutheria</taxon>
        <taxon>Laurasiatheria</taxon>
        <taxon>Artiodactyla</taxon>
        <taxon>Ruminantia</taxon>
        <taxon>Pecora</taxon>
        <taxon>Bovidae</taxon>
        <taxon>Bovinae</taxon>
        <taxon>Bos</taxon>
    </lineage>
</organism>
<keyword evidence="3" id="KW-1185">Reference proteome</keyword>